<feature type="domain" description="RNA polymerase sigma-70 region 2" evidence="5">
    <location>
        <begin position="11"/>
        <end position="82"/>
    </location>
</feature>
<evidence type="ECO:0000256" key="4">
    <source>
        <dbReference type="ARBA" id="ARBA00023163"/>
    </source>
</evidence>
<reference evidence="7" key="2">
    <citation type="submission" date="2023-12" db="EMBL/GenBank/DDBJ databases">
        <authorList>
            <person name="Sun Q."/>
            <person name="Inoue M."/>
        </authorList>
    </citation>
    <scope>NUCLEOTIDE SEQUENCE</scope>
    <source>
        <strain evidence="7">JCM 17590</strain>
    </source>
</reference>
<evidence type="ECO:0000256" key="1">
    <source>
        <dbReference type="ARBA" id="ARBA00023015"/>
    </source>
</evidence>
<feature type="domain" description="RNA polymerase sigma-70 region 4" evidence="6">
    <location>
        <begin position="169"/>
        <end position="217"/>
    </location>
</feature>
<sequence>MGTARQQDEKLIVDHLPLVGYVVSDVAGRADHLSRDDLAAAGAVALVEAARAFDASRGVPFGAYARERIAGAVRDEMRRADWAGRAARRQITETLHAEEQLTAALGRTPTTAELADTLGVDHATAAQGLGFAHRTVASLEDTMVEVVSPQLSPADVAIMRERLELLRQAIDALPERLRLIIEEVYLKDRPVTEVAAELGVTHGAISQQRSHAIALLRGALDSVYESGARPMPTSPRALAYLDAFRMSAGRAPKTGNIA</sequence>
<dbReference type="PIRSF" id="PIRSF000770">
    <property type="entry name" value="RNA_pol_sigma-SigE/K"/>
    <property type="match status" value="1"/>
</dbReference>
<name>A0ABP7ZIH7_9MICO</name>
<dbReference type="InterPro" id="IPR000943">
    <property type="entry name" value="RNA_pol_sigma70"/>
</dbReference>
<dbReference type="InterPro" id="IPR014284">
    <property type="entry name" value="RNA_pol_sigma-70_dom"/>
</dbReference>
<dbReference type="Gene3D" id="1.10.1740.10">
    <property type="match status" value="1"/>
</dbReference>
<dbReference type="Gene3D" id="1.20.140.160">
    <property type="match status" value="1"/>
</dbReference>
<evidence type="ECO:0000256" key="3">
    <source>
        <dbReference type="ARBA" id="ARBA00023125"/>
    </source>
</evidence>
<keyword evidence="4" id="KW-0804">Transcription</keyword>
<dbReference type="InterPro" id="IPR013325">
    <property type="entry name" value="RNA_pol_sigma_r2"/>
</dbReference>
<reference evidence="7" key="1">
    <citation type="journal article" date="2014" name="Int. J. Syst. Evol. Microbiol.">
        <title>Complete genome of a new Firmicutes species belonging to the dominant human colonic microbiota ('Ruminococcus bicirculans') reveals two chromosomes and a selective capacity to utilize plant glucans.</title>
        <authorList>
            <consortium name="NISC Comparative Sequencing Program"/>
            <person name="Wegmann U."/>
            <person name="Louis P."/>
            <person name="Goesmann A."/>
            <person name="Henrissat B."/>
            <person name="Duncan S.H."/>
            <person name="Flint H.J."/>
        </authorList>
    </citation>
    <scope>NUCLEOTIDE SEQUENCE</scope>
    <source>
        <strain evidence="7">JCM 17590</strain>
    </source>
</reference>
<comment type="caution">
    <text evidence="7">The sequence shown here is derived from an EMBL/GenBank/DDBJ whole genome shotgun (WGS) entry which is preliminary data.</text>
</comment>
<evidence type="ECO:0000259" key="6">
    <source>
        <dbReference type="Pfam" id="PF04545"/>
    </source>
</evidence>
<evidence type="ECO:0000259" key="5">
    <source>
        <dbReference type="Pfam" id="PF04542"/>
    </source>
</evidence>
<keyword evidence="3" id="KW-0238">DNA-binding</keyword>
<keyword evidence="1" id="KW-0805">Transcription regulation</keyword>
<dbReference type="NCBIfam" id="TIGR02937">
    <property type="entry name" value="sigma70-ECF"/>
    <property type="match status" value="1"/>
</dbReference>
<dbReference type="RefSeq" id="WP_344790764.1">
    <property type="nucleotide sequence ID" value="NZ_BAABBV010000001.1"/>
</dbReference>
<protein>
    <submittedName>
        <fullName evidence="7">RNA polymerase sigma factor SigF</fullName>
    </submittedName>
</protein>
<evidence type="ECO:0000313" key="7">
    <source>
        <dbReference type="EMBL" id="GAA4158384.1"/>
    </source>
</evidence>
<gene>
    <name evidence="7" type="ORF">GCM10022286_11200</name>
</gene>
<dbReference type="InterPro" id="IPR007627">
    <property type="entry name" value="RNA_pol_sigma70_r2"/>
</dbReference>
<dbReference type="Pfam" id="PF04545">
    <property type="entry name" value="Sigma70_r4"/>
    <property type="match status" value="1"/>
</dbReference>
<dbReference type="Pfam" id="PF04542">
    <property type="entry name" value="Sigma70_r2"/>
    <property type="match status" value="1"/>
</dbReference>
<keyword evidence="2" id="KW-0731">Sigma factor</keyword>
<evidence type="ECO:0000256" key="2">
    <source>
        <dbReference type="ARBA" id="ARBA00023082"/>
    </source>
</evidence>
<dbReference type="EMBL" id="BAABBV010000001">
    <property type="protein sequence ID" value="GAA4158384.1"/>
    <property type="molecule type" value="Genomic_DNA"/>
</dbReference>
<evidence type="ECO:0000313" key="8">
    <source>
        <dbReference type="Proteomes" id="UP001415169"/>
    </source>
</evidence>
<dbReference type="InterPro" id="IPR013324">
    <property type="entry name" value="RNA_pol_sigma_r3/r4-like"/>
</dbReference>
<dbReference type="SUPFAM" id="SSF88946">
    <property type="entry name" value="Sigma2 domain of RNA polymerase sigma factors"/>
    <property type="match status" value="1"/>
</dbReference>
<dbReference type="PANTHER" id="PTHR30385">
    <property type="entry name" value="SIGMA FACTOR F FLAGELLAR"/>
    <property type="match status" value="1"/>
</dbReference>
<dbReference type="CDD" id="cd06171">
    <property type="entry name" value="Sigma70_r4"/>
    <property type="match status" value="1"/>
</dbReference>
<dbReference type="InterPro" id="IPR007630">
    <property type="entry name" value="RNA_pol_sigma70_r4"/>
</dbReference>
<dbReference type="Proteomes" id="UP001415169">
    <property type="component" value="Unassembled WGS sequence"/>
</dbReference>
<proteinExistence type="predicted"/>
<keyword evidence="8" id="KW-1185">Reference proteome</keyword>
<accession>A0ABP7ZIH7</accession>
<dbReference type="SUPFAM" id="SSF88659">
    <property type="entry name" value="Sigma3 and sigma4 domains of RNA polymerase sigma factors"/>
    <property type="match status" value="2"/>
</dbReference>
<organism evidence="7 8">
    <name type="scientific">Gryllotalpicola daejeonensis</name>
    <dbReference type="NCBI Taxonomy" id="993087"/>
    <lineage>
        <taxon>Bacteria</taxon>
        <taxon>Bacillati</taxon>
        <taxon>Actinomycetota</taxon>
        <taxon>Actinomycetes</taxon>
        <taxon>Micrococcales</taxon>
        <taxon>Microbacteriaceae</taxon>
        <taxon>Gryllotalpicola</taxon>
    </lineage>
</organism>